<evidence type="ECO:0000256" key="1">
    <source>
        <dbReference type="ARBA" id="ARBA00004141"/>
    </source>
</evidence>
<dbReference type="Gene3D" id="1.10.287.950">
    <property type="entry name" value="Methyl-accepting chemotaxis protein"/>
    <property type="match status" value="1"/>
</dbReference>
<dbReference type="InterPro" id="IPR013525">
    <property type="entry name" value="ABC2_TM"/>
</dbReference>
<keyword evidence="2 6" id="KW-0812">Transmembrane</keyword>
<evidence type="ECO:0000259" key="7">
    <source>
        <dbReference type="Pfam" id="PF12698"/>
    </source>
</evidence>
<dbReference type="OrthoDB" id="9811483at2"/>
<evidence type="ECO:0000313" key="9">
    <source>
        <dbReference type="Proteomes" id="UP000183816"/>
    </source>
</evidence>
<organism evidence="8 9">
    <name type="scientific">Streptococcus equinus</name>
    <name type="common">Streptococcus bovis</name>
    <dbReference type="NCBI Taxonomy" id="1335"/>
    <lineage>
        <taxon>Bacteria</taxon>
        <taxon>Bacillati</taxon>
        <taxon>Bacillota</taxon>
        <taxon>Bacilli</taxon>
        <taxon>Lactobacillales</taxon>
        <taxon>Streptococcaceae</taxon>
        <taxon>Streptococcus</taxon>
    </lineage>
</organism>
<keyword evidence="4 6" id="KW-0472">Membrane</keyword>
<dbReference type="NCBIfam" id="TIGR03061">
    <property type="entry name" value="pip_yhgE_Nterm"/>
    <property type="match status" value="1"/>
</dbReference>
<dbReference type="Proteomes" id="UP000183816">
    <property type="component" value="Unassembled WGS sequence"/>
</dbReference>
<dbReference type="InterPro" id="IPR023908">
    <property type="entry name" value="xxxLxxG_rpt"/>
</dbReference>
<feature type="domain" description="ABC-2 type transporter transmembrane" evidence="7">
    <location>
        <begin position="17"/>
        <end position="159"/>
    </location>
</feature>
<name>A0A1H0NBP8_STREI</name>
<dbReference type="SUPFAM" id="SSF101967">
    <property type="entry name" value="Adhesin YadA, collagen-binding domain"/>
    <property type="match status" value="1"/>
</dbReference>
<comment type="subcellular location">
    <subcellularLocation>
        <location evidence="1">Membrane</location>
        <topology evidence="1">Multi-pass membrane protein</topology>
    </subcellularLocation>
</comment>
<dbReference type="PANTHER" id="PTHR43077">
    <property type="entry name" value="TRANSPORT PERMEASE YVFS-RELATED"/>
    <property type="match status" value="1"/>
</dbReference>
<dbReference type="NCBIfam" id="TIGR03062">
    <property type="entry name" value="pip_yhgE_Cterm"/>
    <property type="match status" value="1"/>
</dbReference>
<evidence type="ECO:0000256" key="4">
    <source>
        <dbReference type="ARBA" id="ARBA00023136"/>
    </source>
</evidence>
<dbReference type="InterPro" id="IPR051328">
    <property type="entry name" value="T7SS_ABC-Transporter"/>
</dbReference>
<feature type="transmembrane region" description="Helical" evidence="6">
    <location>
        <begin position="792"/>
        <end position="817"/>
    </location>
</feature>
<evidence type="ECO:0000256" key="3">
    <source>
        <dbReference type="ARBA" id="ARBA00022989"/>
    </source>
</evidence>
<dbReference type="GO" id="GO:0016020">
    <property type="term" value="C:membrane"/>
    <property type="evidence" value="ECO:0007669"/>
    <property type="project" value="UniProtKB-SubCell"/>
</dbReference>
<reference evidence="8 9" key="1">
    <citation type="submission" date="2016-10" db="EMBL/GenBank/DDBJ databases">
        <authorList>
            <person name="de Groot N.N."/>
        </authorList>
    </citation>
    <scope>NUCLEOTIDE SEQUENCE [LARGE SCALE GENOMIC DNA]</scope>
    <source>
        <strain evidence="8 9">Sb04</strain>
    </source>
</reference>
<feature type="transmembrane region" description="Helical" evidence="6">
    <location>
        <begin position="765"/>
        <end position="786"/>
    </location>
</feature>
<dbReference type="RefSeq" id="WP_074482290.1">
    <property type="nucleotide sequence ID" value="NZ_FNJK01000003.1"/>
</dbReference>
<dbReference type="NCBIfam" id="TIGR03057">
    <property type="entry name" value="xxxLxxG_by_4"/>
    <property type="match status" value="7"/>
</dbReference>
<protein>
    <submittedName>
        <fullName evidence="8">Putative membrane protein</fullName>
    </submittedName>
</protein>
<dbReference type="Pfam" id="PF12698">
    <property type="entry name" value="ABC2_membrane_3"/>
    <property type="match status" value="1"/>
</dbReference>
<gene>
    <name evidence="8" type="ORF">SAMN05216347_10350</name>
</gene>
<dbReference type="GO" id="GO:0140359">
    <property type="term" value="F:ABC-type transporter activity"/>
    <property type="evidence" value="ECO:0007669"/>
    <property type="project" value="InterPro"/>
</dbReference>
<sequence>MLEELKALIKSPKLWVTMIGVALVPALYNLSFLGSMWDPYGNVENLPVAVVNEDKSATLNDKTLTIGDDMVDSMSKNKALDYHFVSQKKADKGLKDGDYYMVITLPEDLSEKASSLLTDNPKKLNIKYQTTAGRSVVASKMSESAMTKLKDTVSENITKTYTKAVFKSMTDLQNGLKKASDGGNQLVDGSQKLESGSQTITDNLNKAASGSQQLADGSTTLVNGLGEYTDGVGQLAPGLDKLSGGVSAYTNGVGQLAAGLPELSAGVTEYTTVEGKVAKVMPQLTQGFNTYAGGVNKTSVGMNALSAGQTTFATALTSYTNGVSQLSAGLTQLNAKSKELTDGINQLQTVSSNNLDQLITGATNLNNGLQALQTELNNTSLPDTSQLQASLNELNQLGQSLSAMSSAISSINSSDLAAVQATSAYQGLSSEQQAEIDAAITNSTGAATANNLVNQISGIQTQLASLQGLSTQLTNLSALLDKVATLKANSSAASAGSQQLVNGLTQFKAGFSDTALSSYASGVSNYTAAVGQVTTGANKIAGNNEMLLSAFSQLNGVASVLQSGLGQLVANSPQLSNGLAQVQFATSALAAKNDKLVNGAKKAENGANQLDAKSDELRNGASDAASGANKLASNNDKLNSGAKKLQSGAQELASGSSKLAAGSGTLTNGLTTLTDGLTTLTSSLSDASHQLSLVSVDSKNAKMVSAPVSTAAKDKDSVKTNGIGMAPYMIAVSLMVVALSTNVIFADSLSGRPVKNRFEWAKQKLFINGLISTAGSVILYAAIQFLGFEANYGWQTLLFIILSGWTLMALVTALVGWDNRYGSFASLIMLLLQVGSAGGSYPIELSPKFFQVVHPYMPMSYIVTGLRQTISMTCSNGKEVAVLTGFLLAFMVLGLVIYRKQDAE</sequence>
<dbReference type="InterPro" id="IPR011049">
    <property type="entry name" value="Serralysin-like_metalloprot_C"/>
</dbReference>
<dbReference type="AlphaFoldDB" id="A0A1H0NBP8"/>
<dbReference type="PANTHER" id="PTHR43077:SF5">
    <property type="entry name" value="PHAGE INFECTION PROTEIN"/>
    <property type="match status" value="1"/>
</dbReference>
<dbReference type="Gene3D" id="3.40.1710.10">
    <property type="entry name" value="abc type-2 transporter like domain"/>
    <property type="match status" value="1"/>
</dbReference>
<accession>A0A1H0NBP8</accession>
<dbReference type="InterPro" id="IPR017501">
    <property type="entry name" value="Phage_infect_YhgE_C"/>
</dbReference>
<evidence type="ECO:0000256" key="6">
    <source>
        <dbReference type="SAM" id="Phobius"/>
    </source>
</evidence>
<dbReference type="InterPro" id="IPR017500">
    <property type="entry name" value="Phage_infect_YhgE_N"/>
</dbReference>
<feature type="transmembrane region" description="Helical" evidence="6">
    <location>
        <begin position="824"/>
        <end position="843"/>
    </location>
</feature>
<feature type="transmembrane region" description="Helical" evidence="6">
    <location>
        <begin position="725"/>
        <end position="745"/>
    </location>
</feature>
<feature type="transmembrane region" description="Helical" evidence="6">
    <location>
        <begin position="880"/>
        <end position="898"/>
    </location>
</feature>
<keyword evidence="3 6" id="KW-1133">Transmembrane helix</keyword>
<evidence type="ECO:0000313" key="8">
    <source>
        <dbReference type="EMBL" id="SDO90097.1"/>
    </source>
</evidence>
<dbReference type="EMBL" id="FNJK01000003">
    <property type="protein sequence ID" value="SDO90097.1"/>
    <property type="molecule type" value="Genomic_DNA"/>
</dbReference>
<proteinExistence type="predicted"/>
<feature type="region of interest" description="Disordered" evidence="5">
    <location>
        <begin position="607"/>
        <end position="646"/>
    </location>
</feature>
<evidence type="ECO:0000256" key="2">
    <source>
        <dbReference type="ARBA" id="ARBA00022692"/>
    </source>
</evidence>
<evidence type="ECO:0000256" key="5">
    <source>
        <dbReference type="SAM" id="MobiDB-lite"/>
    </source>
</evidence>